<dbReference type="Pfam" id="PF07470">
    <property type="entry name" value="Glyco_hydro_88"/>
    <property type="match status" value="1"/>
</dbReference>
<dbReference type="Proteomes" id="UP001595792">
    <property type="component" value="Unassembled WGS sequence"/>
</dbReference>
<dbReference type="InterPro" id="IPR032342">
    <property type="entry name" value="DUF4861"/>
</dbReference>
<keyword evidence="1" id="KW-0378">Hydrolase</keyword>
<dbReference type="RefSeq" id="WP_378962887.1">
    <property type="nucleotide sequence ID" value="NZ_JBHRXC010000001.1"/>
</dbReference>
<protein>
    <submittedName>
        <fullName evidence="2">DUF4861 family protein</fullName>
    </submittedName>
</protein>
<dbReference type="EMBL" id="JBHSBY010000143">
    <property type="protein sequence ID" value="MFC4198840.1"/>
    <property type="molecule type" value="Genomic_DNA"/>
</dbReference>
<keyword evidence="3" id="KW-1185">Reference proteome</keyword>
<reference evidence="3" key="1">
    <citation type="journal article" date="2019" name="Int. J. Syst. Evol. Microbiol.">
        <title>The Global Catalogue of Microorganisms (GCM) 10K type strain sequencing project: providing services to taxonomists for standard genome sequencing and annotation.</title>
        <authorList>
            <consortium name="The Broad Institute Genomics Platform"/>
            <consortium name="The Broad Institute Genome Sequencing Center for Infectious Disease"/>
            <person name="Wu L."/>
            <person name="Ma J."/>
        </authorList>
    </citation>
    <scope>NUCLEOTIDE SEQUENCE [LARGE SCALE GENOMIC DNA]</scope>
    <source>
        <strain evidence="3">CCM 8689</strain>
    </source>
</reference>
<accession>A0ABV8NPA5</accession>
<proteinExistence type="predicted"/>
<dbReference type="PANTHER" id="PTHR33886">
    <property type="entry name" value="UNSATURATED RHAMNOGALACTURONAN HYDROLASE (EUROFUNG)"/>
    <property type="match status" value="1"/>
</dbReference>
<dbReference type="SUPFAM" id="SSF48208">
    <property type="entry name" value="Six-hairpin glycosidases"/>
    <property type="match status" value="1"/>
</dbReference>
<evidence type="ECO:0000256" key="1">
    <source>
        <dbReference type="ARBA" id="ARBA00022801"/>
    </source>
</evidence>
<dbReference type="InterPro" id="IPR008928">
    <property type="entry name" value="6-hairpin_glycosidase_sf"/>
</dbReference>
<organism evidence="2 3">
    <name type="scientific">Pedobacter jamesrossensis</name>
    <dbReference type="NCBI Taxonomy" id="1908238"/>
    <lineage>
        <taxon>Bacteria</taxon>
        <taxon>Pseudomonadati</taxon>
        <taxon>Bacteroidota</taxon>
        <taxon>Sphingobacteriia</taxon>
        <taxon>Sphingobacteriales</taxon>
        <taxon>Sphingobacteriaceae</taxon>
        <taxon>Pedobacter</taxon>
    </lineage>
</organism>
<name>A0ABV8NPA5_9SPHI</name>
<dbReference type="InterPro" id="IPR012341">
    <property type="entry name" value="6hp_glycosidase-like_sf"/>
</dbReference>
<dbReference type="Gene3D" id="1.50.10.10">
    <property type="match status" value="1"/>
</dbReference>
<dbReference type="Pfam" id="PF16153">
    <property type="entry name" value="DUF4861"/>
    <property type="match status" value="1"/>
</dbReference>
<dbReference type="PANTHER" id="PTHR33886:SF8">
    <property type="entry name" value="UNSATURATED RHAMNOGALACTURONAN HYDROLASE (EUROFUNG)"/>
    <property type="match status" value="1"/>
</dbReference>
<gene>
    <name evidence="2" type="ORF">ACFOUY_19190</name>
</gene>
<comment type="caution">
    <text evidence="2">The sequence shown here is derived from an EMBL/GenBank/DDBJ whole genome shotgun (WGS) entry which is preliminary data.</text>
</comment>
<evidence type="ECO:0000313" key="3">
    <source>
        <dbReference type="Proteomes" id="UP001595792"/>
    </source>
</evidence>
<dbReference type="InterPro" id="IPR010905">
    <property type="entry name" value="Glyco_hydro_88"/>
</dbReference>
<evidence type="ECO:0000313" key="2">
    <source>
        <dbReference type="EMBL" id="MFC4198840.1"/>
    </source>
</evidence>
<dbReference type="InterPro" id="IPR052043">
    <property type="entry name" value="PolySaccharide_Degr_Enz"/>
</dbReference>
<sequence>MLKNNWFLVVILCFLNYESYAQQNIKTVDIAQTVLNKGLKEVNLEGYQGSLLLQGMAELALVNTDKKMLREIEAIYQKFGTSQIDGKGSFISYKAGGNGAAFLNYHKSTTKLNDQVVKAASQMFNNQKRAKEGILTANWASDQNEQVFIDMAFAVTPYMLYVGLRENKNEYVDLAVAETLELFRILHDSKTKLLHQARGFNGAGIISEDNWSRGNGWGALAIATLVRELPKNHPKRNEVEILAKEFFQAIIRHQNKAGLWHQEMTDKSSFIETSGSGLLLYGLGIMLDEGLLNKKYEANFIKGLTALAAYITKEGSVSHACFSCLAPRNGTKEDYKNHVWVYNDPHAFGSIVLAYAQAIKMGIRDVTLNEEQGALAKLDTVKQEIKTYVKYVPERRQDIAWENDRISFRYYGPPVRDQVGSGIDVWTKKVDYSIIDKWYRLNSRGEDYHVDRGEGADFYNMGFLRGVGGSAIWKDDKPYPSQTYANHQIIKNEKQEIEFALVFDEWDVDGKKVSEQKNIKMINGTNFFQISSTVNSQNKEDLIIGIGLTTFGKPILYQDSLSGVLSVYEKIDSNKGSLGTAVIVNPKQFVGYKKSGNDEYILIKVKPNQSFYYYIGAGWDDNCRFKEQNSWLNYVRPHNWEKLNKTYKTKLSKKIIPVSKEQYKSVN</sequence>